<name>A0ABT6EYU1_9SYNE</name>
<dbReference type="PIRSF" id="PIRSF003108">
    <property type="entry name" value="DinJ"/>
    <property type="match status" value="1"/>
</dbReference>
<dbReference type="EMBL" id="JAKKUT010000002">
    <property type="protein sequence ID" value="MDG2990652.1"/>
    <property type="molecule type" value="Genomic_DNA"/>
</dbReference>
<accession>A0ABT6EYU1</accession>
<evidence type="ECO:0000256" key="1">
    <source>
        <dbReference type="ARBA" id="ARBA00010562"/>
    </source>
</evidence>
<keyword evidence="2" id="KW-1277">Toxin-antitoxin system</keyword>
<dbReference type="InterPro" id="IPR007337">
    <property type="entry name" value="RelB/DinJ"/>
</dbReference>
<reference evidence="3" key="2">
    <citation type="submission" date="2022-01" db="EMBL/GenBank/DDBJ databases">
        <authorList>
            <person name="Zivanovic Y."/>
            <person name="Moreira D."/>
            <person name="Lopez-Garcia P."/>
        </authorList>
    </citation>
    <scope>NUCLEOTIDE SEQUENCE</scope>
    <source>
        <strain evidence="3">G9</strain>
    </source>
</reference>
<reference evidence="3" key="1">
    <citation type="journal article" date="2022" name="Genome Biol. Evol.">
        <title>A New Gene Family Diagnostic for Intracellular Biomineralization of Amorphous Ca Carbonates by Cyanobacteria.</title>
        <authorList>
            <person name="Benzerara K."/>
            <person name="Duprat E."/>
            <person name="Bitard-Feildel T."/>
            <person name="Caumes G."/>
            <person name="Cassier-Chauvat C."/>
            <person name="Chauvat F."/>
            <person name="Dezi M."/>
            <person name="Diop S.I."/>
            <person name="Gaschignard G."/>
            <person name="Gorgen S."/>
            <person name="Gugger M."/>
            <person name="Lopez-Garcia P."/>
            <person name="Millet M."/>
            <person name="Skouri-Panet F."/>
            <person name="Moreira D."/>
            <person name="Callebaut I."/>
        </authorList>
    </citation>
    <scope>NUCLEOTIDE SEQUENCE</scope>
    <source>
        <strain evidence="3">G9</strain>
    </source>
</reference>
<dbReference type="InterPro" id="IPR013321">
    <property type="entry name" value="Arc_rbn_hlx_hlx"/>
</dbReference>
<dbReference type="InterPro" id="IPR026262">
    <property type="entry name" value="DinJ"/>
</dbReference>
<evidence type="ECO:0000256" key="2">
    <source>
        <dbReference type="ARBA" id="ARBA00022649"/>
    </source>
</evidence>
<dbReference type="NCBIfam" id="TIGR02384">
    <property type="entry name" value="RelB_DinJ"/>
    <property type="match status" value="1"/>
</dbReference>
<dbReference type="PANTHER" id="PTHR38781:SF1">
    <property type="entry name" value="ANTITOXIN DINJ-RELATED"/>
    <property type="match status" value="1"/>
</dbReference>
<evidence type="ECO:0000313" key="3">
    <source>
        <dbReference type="EMBL" id="MDG2990652.1"/>
    </source>
</evidence>
<protein>
    <submittedName>
        <fullName evidence="3">Type II toxin-antitoxin system RelB/DinJ family antitoxin</fullName>
    </submittedName>
</protein>
<gene>
    <name evidence="3" type="ORF">L3556_06850</name>
</gene>
<dbReference type="Pfam" id="PF04221">
    <property type="entry name" value="RelB"/>
    <property type="match status" value="1"/>
</dbReference>
<comment type="similarity">
    <text evidence="1">Belongs to the RelB/DinJ antitoxin family.</text>
</comment>
<dbReference type="Gene3D" id="1.10.1220.10">
    <property type="entry name" value="Met repressor-like"/>
    <property type="match status" value="1"/>
</dbReference>
<comment type="caution">
    <text evidence="3">The sequence shown here is derived from an EMBL/GenBank/DDBJ whole genome shotgun (WGS) entry which is preliminary data.</text>
</comment>
<dbReference type="Proteomes" id="UP001154265">
    <property type="component" value="Unassembled WGS sequence"/>
</dbReference>
<keyword evidence="4" id="KW-1185">Reference proteome</keyword>
<evidence type="ECO:0000313" key="4">
    <source>
        <dbReference type="Proteomes" id="UP001154265"/>
    </source>
</evidence>
<sequence>MKTQTTKVQARMSPNLKARAEEIFAELGITSTEAIRMLYQQVILRRGLPFAVEIPNEITLAAIAEAEDPERLETVDDIDVFLASL</sequence>
<dbReference type="RefSeq" id="WP_277866558.1">
    <property type="nucleotide sequence ID" value="NZ_JAKKUT010000002.1"/>
</dbReference>
<organism evidence="3 4">
    <name type="scientific">Candidatus Synechococcus calcipolaris G9</name>
    <dbReference type="NCBI Taxonomy" id="1497997"/>
    <lineage>
        <taxon>Bacteria</taxon>
        <taxon>Bacillati</taxon>
        <taxon>Cyanobacteriota</taxon>
        <taxon>Cyanophyceae</taxon>
        <taxon>Synechococcales</taxon>
        <taxon>Synechococcaceae</taxon>
        <taxon>Synechococcus</taxon>
    </lineage>
</organism>
<dbReference type="PANTHER" id="PTHR38781">
    <property type="entry name" value="ANTITOXIN DINJ-RELATED"/>
    <property type="match status" value="1"/>
</dbReference>
<proteinExistence type="inferred from homology"/>